<organism evidence="2 3">
    <name type="scientific">Hoeflea alexandrii</name>
    <dbReference type="NCBI Taxonomy" id="288436"/>
    <lineage>
        <taxon>Bacteria</taxon>
        <taxon>Pseudomonadati</taxon>
        <taxon>Pseudomonadota</taxon>
        <taxon>Alphaproteobacteria</taxon>
        <taxon>Hyphomicrobiales</taxon>
        <taxon>Rhizobiaceae</taxon>
        <taxon>Hoeflea</taxon>
    </lineage>
</organism>
<comment type="caution">
    <text evidence="2">The sequence shown here is derived from an EMBL/GenBank/DDBJ whole genome shotgun (WGS) entry which is preliminary data.</text>
</comment>
<dbReference type="InterPro" id="IPR019301">
    <property type="entry name" value="Flagellar_prot_FlgJ_N"/>
</dbReference>
<evidence type="ECO:0000313" key="2">
    <source>
        <dbReference type="EMBL" id="MCO6410767.1"/>
    </source>
</evidence>
<protein>
    <submittedName>
        <fullName evidence="2">Rod-binding protein</fullName>
    </submittedName>
</protein>
<feature type="domain" description="Flagellar protein FlgJ N-terminal" evidence="1">
    <location>
        <begin position="96"/>
        <end position="133"/>
    </location>
</feature>
<name>A0ABT1CX62_9HYPH</name>
<accession>A0ABT1CX62</accession>
<evidence type="ECO:0000313" key="3">
    <source>
        <dbReference type="Proteomes" id="UP001320715"/>
    </source>
</evidence>
<dbReference type="RefSeq" id="WP_252917438.1">
    <property type="nucleotide sequence ID" value="NZ_CP159480.1"/>
</dbReference>
<evidence type="ECO:0000259" key="1">
    <source>
        <dbReference type="Pfam" id="PF10135"/>
    </source>
</evidence>
<sequence>MSIQTATDIILDVVRAADPAVAQRAEAMLEAASARKSEQAASTPAFQHQLLASADTSALSVTSARDIAPDKSLEVYQKFEAMILQSFIGDMLPTDSEQLYGKGTAGEIWKGMMAEQLGAVLAKGGGIGIAARMMGDRFDAAVAPESADAIGSNVTNRAASLINEIQKQILADVAGSDDAADATARTSQGQTTA</sequence>
<dbReference type="EMBL" id="JAAAML010000004">
    <property type="protein sequence ID" value="MCO6410767.1"/>
    <property type="molecule type" value="Genomic_DNA"/>
</dbReference>
<dbReference type="Pfam" id="PF10135">
    <property type="entry name" value="Rod-binding"/>
    <property type="match status" value="1"/>
</dbReference>
<keyword evidence="3" id="KW-1185">Reference proteome</keyword>
<gene>
    <name evidence="2" type="ORF">GTW23_21500</name>
</gene>
<proteinExistence type="predicted"/>
<reference evidence="2 3" key="1">
    <citation type="submission" date="2020-01" db="EMBL/GenBank/DDBJ databases">
        <title>Genomes of bacteria type strains.</title>
        <authorList>
            <person name="Chen J."/>
            <person name="Zhu S."/>
            <person name="Yang J."/>
        </authorList>
    </citation>
    <scope>NUCLEOTIDE SEQUENCE [LARGE SCALE GENOMIC DNA]</scope>
    <source>
        <strain evidence="2 3">DSM 16655</strain>
    </source>
</reference>
<dbReference type="Proteomes" id="UP001320715">
    <property type="component" value="Unassembled WGS sequence"/>
</dbReference>